<dbReference type="Proteomes" id="UP000607653">
    <property type="component" value="Unassembled WGS sequence"/>
</dbReference>
<organism evidence="2 3">
    <name type="scientific">Nelumbo nucifera</name>
    <name type="common">Sacred lotus</name>
    <dbReference type="NCBI Taxonomy" id="4432"/>
    <lineage>
        <taxon>Eukaryota</taxon>
        <taxon>Viridiplantae</taxon>
        <taxon>Streptophyta</taxon>
        <taxon>Embryophyta</taxon>
        <taxon>Tracheophyta</taxon>
        <taxon>Spermatophyta</taxon>
        <taxon>Magnoliopsida</taxon>
        <taxon>Proteales</taxon>
        <taxon>Nelumbonaceae</taxon>
        <taxon>Nelumbo</taxon>
    </lineage>
</organism>
<dbReference type="AlphaFoldDB" id="A0A822YWU7"/>
<protein>
    <submittedName>
        <fullName evidence="2">Uncharacterized protein</fullName>
    </submittedName>
</protein>
<dbReference type="EMBL" id="DUZY01000004">
    <property type="protein sequence ID" value="DAD35625.1"/>
    <property type="molecule type" value="Genomic_DNA"/>
</dbReference>
<name>A0A822YWU7_NELNU</name>
<evidence type="ECO:0000256" key="1">
    <source>
        <dbReference type="SAM" id="MobiDB-lite"/>
    </source>
</evidence>
<sequence length="42" mass="4636">MEKLLQRRITPDAFLLFEDSEGPRGKSNTSSILATATPICMP</sequence>
<comment type="caution">
    <text evidence="2">The sequence shown here is derived from an EMBL/GenBank/DDBJ whole genome shotgun (WGS) entry which is preliminary data.</text>
</comment>
<feature type="region of interest" description="Disordered" evidence="1">
    <location>
        <begin position="20"/>
        <end position="42"/>
    </location>
</feature>
<accession>A0A822YWU7</accession>
<proteinExistence type="predicted"/>
<evidence type="ECO:0000313" key="2">
    <source>
        <dbReference type="EMBL" id="DAD35625.1"/>
    </source>
</evidence>
<gene>
    <name evidence="2" type="ORF">HUJ06_006265</name>
</gene>
<reference evidence="2 3" key="1">
    <citation type="journal article" date="2020" name="Mol. Biol. Evol.">
        <title>Distinct Expression and Methylation Patterns for Genes with Different Fates following a Single Whole-Genome Duplication in Flowering Plants.</title>
        <authorList>
            <person name="Shi T."/>
            <person name="Rahmani R.S."/>
            <person name="Gugger P.F."/>
            <person name="Wang M."/>
            <person name="Li H."/>
            <person name="Zhang Y."/>
            <person name="Li Z."/>
            <person name="Wang Q."/>
            <person name="Van de Peer Y."/>
            <person name="Marchal K."/>
            <person name="Chen J."/>
        </authorList>
    </citation>
    <scope>NUCLEOTIDE SEQUENCE [LARGE SCALE GENOMIC DNA]</scope>
    <source>
        <tissue evidence="2">Leaf</tissue>
    </source>
</reference>
<evidence type="ECO:0000313" key="3">
    <source>
        <dbReference type="Proteomes" id="UP000607653"/>
    </source>
</evidence>
<keyword evidence="3" id="KW-1185">Reference proteome</keyword>